<evidence type="ECO:0000313" key="12">
    <source>
        <dbReference type="Proteomes" id="UP000682892"/>
    </source>
</evidence>
<evidence type="ECO:0000313" key="11">
    <source>
        <dbReference type="EMBL" id="EJY57873.1"/>
    </source>
</evidence>
<organism evidence="11 12">
    <name type="scientific">Aedes aegypti</name>
    <name type="common">Yellowfever mosquito</name>
    <name type="synonym">Culex aegypti</name>
    <dbReference type="NCBI Taxonomy" id="7159"/>
    <lineage>
        <taxon>Eukaryota</taxon>
        <taxon>Metazoa</taxon>
        <taxon>Ecdysozoa</taxon>
        <taxon>Arthropoda</taxon>
        <taxon>Hexapoda</taxon>
        <taxon>Insecta</taxon>
        <taxon>Pterygota</taxon>
        <taxon>Neoptera</taxon>
        <taxon>Endopterygota</taxon>
        <taxon>Diptera</taxon>
        <taxon>Nematocera</taxon>
        <taxon>Culicoidea</taxon>
        <taxon>Culicidae</taxon>
        <taxon>Culicinae</taxon>
        <taxon>Aedini</taxon>
        <taxon>Aedes</taxon>
        <taxon>Stegomyia</taxon>
    </lineage>
</organism>
<reference evidence="11" key="2">
    <citation type="journal article" date="2007" name="Science">
        <title>Genome sequence of Aedes aegypti, a major arbovirus vector.</title>
        <authorList>
            <person name="Nene V."/>
            <person name="Wortman J.R."/>
            <person name="Lawson D."/>
            <person name="Haas B."/>
            <person name="Kodira C."/>
            <person name="Tu Z.J."/>
            <person name="Loftus B."/>
            <person name="Xi Z."/>
            <person name="Megy K."/>
            <person name="Grabherr M."/>
            <person name="Ren Q."/>
            <person name="Zdobnov E.M."/>
            <person name="Lobo N.F."/>
            <person name="Campbell K.S."/>
            <person name="Brown S.E."/>
            <person name="Bonaldo M.F."/>
            <person name="Zhu J."/>
            <person name="Sinkins S.P."/>
            <person name="Hogenkamp D.G."/>
            <person name="Amedeo P."/>
            <person name="Arensburger P."/>
            <person name="Atkinson P.W."/>
            <person name="Bidwell S."/>
            <person name="Biedler J."/>
            <person name="Birney E."/>
            <person name="Bruggner R.V."/>
            <person name="Costas J."/>
            <person name="Coy M.R."/>
            <person name="Crabtree J."/>
            <person name="Crawford M."/>
            <person name="Debruyn B."/>
            <person name="Decaprio D."/>
            <person name="Eiglmeier K."/>
            <person name="Eisenstadt E."/>
            <person name="El-Dorry H."/>
            <person name="Gelbart W.M."/>
            <person name="Gomes S.L."/>
            <person name="Hammond M."/>
            <person name="Hannick L.I."/>
            <person name="Hogan J.R."/>
            <person name="Holmes M.H."/>
            <person name="Jaffe D."/>
            <person name="Johnston J.S."/>
            <person name="Kennedy R.C."/>
            <person name="Koo H."/>
            <person name="Kravitz S."/>
            <person name="Kriventseva E.V."/>
            <person name="Kulp D."/>
            <person name="Labutti K."/>
            <person name="Lee E."/>
            <person name="Li S."/>
            <person name="Lovin D.D."/>
            <person name="Mao C."/>
            <person name="Mauceli E."/>
            <person name="Menck C.F."/>
            <person name="Miller J.R."/>
            <person name="Montgomery P."/>
            <person name="Mori A."/>
            <person name="Nascimento A.L."/>
            <person name="Naveira H.F."/>
            <person name="Nusbaum C."/>
            <person name="O'leary S."/>
            <person name="Orvis J."/>
            <person name="Pertea M."/>
            <person name="Quesneville H."/>
            <person name="Reidenbach K.R."/>
            <person name="Rogers Y.H."/>
            <person name="Roth C.W."/>
            <person name="Schneider J.R."/>
            <person name="Schatz M."/>
            <person name="Shumway M."/>
            <person name="Stanke M."/>
            <person name="Stinson E.O."/>
            <person name="Tubio J.M."/>
            <person name="Vanzee J.P."/>
            <person name="Verjovski-Almeida S."/>
            <person name="Werner D."/>
            <person name="White O."/>
            <person name="Wyder S."/>
            <person name="Zeng Q."/>
            <person name="Zhao Q."/>
            <person name="Zhao Y."/>
            <person name="Hill C.A."/>
            <person name="Raikhel A.S."/>
            <person name="Soares M.B."/>
            <person name="Knudson D.L."/>
            <person name="Lee N.H."/>
            <person name="Galagan J."/>
            <person name="Salzberg S.L."/>
            <person name="Paulsen I.T."/>
            <person name="Dimopoulos G."/>
            <person name="Collins F.H."/>
            <person name="Birren B."/>
            <person name="Fraser-Liggett C.M."/>
            <person name="Severson D.W."/>
        </authorList>
    </citation>
    <scope>NUCLEOTIDE SEQUENCE [LARGE SCALE GENOMIC DNA]</scope>
    <source>
        <strain evidence="11">Liverpool</strain>
    </source>
</reference>
<dbReference type="KEGG" id="aag:23687499"/>
<keyword evidence="3 10" id="KW-0716">Sensory transduction</keyword>
<reference evidence="11" key="3">
    <citation type="submission" date="2012-09" db="EMBL/GenBank/DDBJ databases">
        <authorList>
            <consortium name="VectorBase"/>
        </authorList>
    </citation>
    <scope>NUCLEOTIDE SEQUENCE</scope>
    <source>
        <strain evidence="11">Liverpool</strain>
    </source>
</reference>
<comment type="similarity">
    <text evidence="10">Belongs to the insect chemoreceptor superfamily. Heteromeric odorant receptor channel (TC 1.A.69) family.</text>
</comment>
<keyword evidence="7 10" id="KW-0472">Membrane</keyword>
<keyword evidence="8 10" id="KW-0675">Receptor</keyword>
<dbReference type="GO" id="GO:0007165">
    <property type="term" value="P:signal transduction"/>
    <property type="evidence" value="ECO:0007669"/>
    <property type="project" value="UniProtKB-KW"/>
</dbReference>
<comment type="caution">
    <text evidence="10">Lacks conserved residue(s) required for the propagation of feature annotation.</text>
</comment>
<dbReference type="GO" id="GO:0005886">
    <property type="term" value="C:plasma membrane"/>
    <property type="evidence" value="ECO:0007669"/>
    <property type="project" value="UniProtKB-SubCell"/>
</dbReference>
<dbReference type="CTD" id="23687499"/>
<reference evidence="11" key="1">
    <citation type="submission" date="2005-10" db="EMBL/GenBank/DDBJ databases">
        <authorList>
            <person name="Loftus B.J."/>
            <person name="Nene V.M."/>
            <person name="Hannick L.I."/>
            <person name="Bidwell S."/>
            <person name="Haas B."/>
            <person name="Amedeo P."/>
            <person name="Orvis J."/>
            <person name="Wortman J.R."/>
            <person name="White O.R."/>
            <person name="Salzberg S."/>
            <person name="Shumway M."/>
            <person name="Koo H."/>
            <person name="Zhao Y."/>
            <person name="Holmes M."/>
            <person name="Miller J."/>
            <person name="Schatz M."/>
            <person name="Pop M."/>
            <person name="Pai G."/>
            <person name="Utterback T."/>
            <person name="Rogers Y.-H."/>
            <person name="Kravitz S."/>
            <person name="Fraser C.M."/>
        </authorList>
    </citation>
    <scope>NUCLEOTIDE SEQUENCE</scope>
    <source>
        <strain evidence="11">Liverpool</strain>
    </source>
</reference>
<evidence type="ECO:0000256" key="9">
    <source>
        <dbReference type="ARBA" id="ARBA00023224"/>
    </source>
</evidence>
<feature type="transmembrane region" description="Helical" evidence="10">
    <location>
        <begin position="122"/>
        <end position="146"/>
    </location>
</feature>
<evidence type="ECO:0000256" key="5">
    <source>
        <dbReference type="ARBA" id="ARBA00022725"/>
    </source>
</evidence>
<evidence type="ECO:0000256" key="6">
    <source>
        <dbReference type="ARBA" id="ARBA00022989"/>
    </source>
</evidence>
<dbReference type="GeneID" id="23687499"/>
<gene>
    <name evidence="11" type="primary">GPROR47</name>
    <name evidence="11" type="ORF">AaeL_AAEL017079</name>
</gene>
<dbReference type="InterPro" id="IPR004117">
    <property type="entry name" value="7tm6_olfct_rcpt"/>
</dbReference>
<comment type="subcellular location">
    <subcellularLocation>
        <location evidence="1 10">Cell membrane</location>
        <topology evidence="1 10">Multi-pass membrane protein</topology>
    </subcellularLocation>
</comment>
<dbReference type="AlphaFoldDB" id="A0A1S4G5M7"/>
<evidence type="ECO:0000256" key="2">
    <source>
        <dbReference type="ARBA" id="ARBA00022475"/>
    </source>
</evidence>
<evidence type="ECO:0000256" key="1">
    <source>
        <dbReference type="ARBA" id="ARBA00004651"/>
    </source>
</evidence>
<dbReference type="SMR" id="A0A1S4G5M7"/>
<feature type="transmembrane region" description="Helical" evidence="10">
    <location>
        <begin position="254"/>
        <end position="279"/>
    </location>
</feature>
<dbReference type="Pfam" id="PF02949">
    <property type="entry name" value="7tm_6"/>
    <property type="match status" value="1"/>
</dbReference>
<evidence type="ECO:0000256" key="7">
    <source>
        <dbReference type="ARBA" id="ARBA00023136"/>
    </source>
</evidence>
<sequence>MESIIKLLKFCGFWGRPYQKFSLWQPLCHIAVLVVCLLAPGVIFIVRNSSNFASAISAAIESMGFINTILLGTTMLYHRSALENAYGDIRIALRIGKSSSIGDVQRNIEFLEKSTNFLFKGYTVFQSVVGTGYALTIPSLTVVYYVQTGQWPPLHGIFEADFFVFDFTTNVWLWVLVIAVGMFAMLCLISVLVIVSSFNWSFLHYIIGLFKLVHIRISRLNAFANPQSRQMELIEIVKLQELVYRCARTAEDTLNLFLLTQFGTCVVAICLTMMTLTLASNDQDLLIKMILMLAYILFNIFVYSMLGEELIATSTSLAEAAYGTQWYEWSIPEQRNILFIVRRSQKTAALTTGKFFAVNRSTFAATLQAAYSNFTVLRQMVHSH</sequence>
<keyword evidence="5 10" id="KW-0552">Olfaction</keyword>
<dbReference type="GO" id="GO:0005549">
    <property type="term" value="F:odorant binding"/>
    <property type="evidence" value="ECO:0007669"/>
    <property type="project" value="InterPro"/>
</dbReference>
<dbReference type="HOGENOM" id="CLU_040214_0_1_1"/>
<dbReference type="OrthoDB" id="8011344at2759"/>
<dbReference type="EMBL" id="CH477661">
    <property type="protein sequence ID" value="EJY57873.1"/>
    <property type="molecule type" value="Genomic_DNA"/>
</dbReference>
<evidence type="ECO:0000256" key="3">
    <source>
        <dbReference type="ARBA" id="ARBA00022606"/>
    </source>
</evidence>
<protein>
    <recommendedName>
        <fullName evidence="10">Odorant receptor</fullName>
    </recommendedName>
</protein>
<keyword evidence="6 10" id="KW-1133">Transmembrane helix</keyword>
<evidence type="ECO:0000256" key="4">
    <source>
        <dbReference type="ARBA" id="ARBA00022692"/>
    </source>
</evidence>
<dbReference type="Proteomes" id="UP000682892">
    <property type="component" value="Unassembled WGS sequence"/>
</dbReference>
<dbReference type="PANTHER" id="PTHR21137">
    <property type="entry name" value="ODORANT RECEPTOR"/>
    <property type="match status" value="1"/>
</dbReference>
<feature type="transmembrane region" description="Helical" evidence="10">
    <location>
        <begin position="285"/>
        <end position="306"/>
    </location>
</feature>
<evidence type="ECO:0000256" key="8">
    <source>
        <dbReference type="ARBA" id="ARBA00023170"/>
    </source>
</evidence>
<keyword evidence="2" id="KW-1003">Cell membrane</keyword>
<keyword evidence="9 10" id="KW-0807">Transducer</keyword>
<dbReference type="GO" id="GO:0004984">
    <property type="term" value="F:olfactory receptor activity"/>
    <property type="evidence" value="ECO:0007669"/>
    <property type="project" value="InterPro"/>
</dbReference>
<name>A0A1S4G5M7_AEDAE</name>
<feature type="transmembrane region" description="Helical" evidence="10">
    <location>
        <begin position="21"/>
        <end position="46"/>
    </location>
</feature>
<feature type="transmembrane region" description="Helical" evidence="10">
    <location>
        <begin position="171"/>
        <end position="195"/>
    </location>
</feature>
<accession>A0A1S4G5M7</accession>
<evidence type="ECO:0000256" key="10">
    <source>
        <dbReference type="RuleBase" id="RU351113"/>
    </source>
</evidence>
<feature type="transmembrane region" description="Helical" evidence="10">
    <location>
        <begin position="52"/>
        <end position="72"/>
    </location>
</feature>
<keyword evidence="4 10" id="KW-0812">Transmembrane</keyword>
<proteinExistence type="inferred from homology"/>
<dbReference type="PANTHER" id="PTHR21137:SF35">
    <property type="entry name" value="ODORANT RECEPTOR 19A-RELATED"/>
    <property type="match status" value="1"/>
</dbReference>